<evidence type="ECO:0000256" key="1">
    <source>
        <dbReference type="ARBA" id="ARBA00010718"/>
    </source>
</evidence>
<organism evidence="4 5">
    <name type="scientific">Mythimna separata</name>
    <name type="common">Oriental armyworm</name>
    <name type="synonym">Pseudaletia separata</name>
    <dbReference type="NCBI Taxonomy" id="271217"/>
    <lineage>
        <taxon>Eukaryota</taxon>
        <taxon>Metazoa</taxon>
        <taxon>Ecdysozoa</taxon>
        <taxon>Arthropoda</taxon>
        <taxon>Hexapoda</taxon>
        <taxon>Insecta</taxon>
        <taxon>Pterygota</taxon>
        <taxon>Neoptera</taxon>
        <taxon>Endopterygota</taxon>
        <taxon>Lepidoptera</taxon>
        <taxon>Glossata</taxon>
        <taxon>Ditrysia</taxon>
        <taxon>Noctuoidea</taxon>
        <taxon>Noctuidae</taxon>
        <taxon>Noctuinae</taxon>
        <taxon>Hadenini</taxon>
        <taxon>Mythimna</taxon>
    </lineage>
</organism>
<name>A0AAD8DW73_MYTSE</name>
<dbReference type="EMBL" id="JARGEI010000008">
    <property type="protein sequence ID" value="KAJ8727700.1"/>
    <property type="molecule type" value="Genomic_DNA"/>
</dbReference>
<evidence type="ECO:0000256" key="2">
    <source>
        <dbReference type="SAM" id="SignalP"/>
    </source>
</evidence>
<evidence type="ECO:0000313" key="5">
    <source>
        <dbReference type="Proteomes" id="UP001231518"/>
    </source>
</evidence>
<dbReference type="InterPro" id="IPR036398">
    <property type="entry name" value="CA_dom_sf"/>
</dbReference>
<evidence type="ECO:0000313" key="4">
    <source>
        <dbReference type="EMBL" id="KAJ8727700.1"/>
    </source>
</evidence>
<dbReference type="Proteomes" id="UP001231518">
    <property type="component" value="Chromosome 11"/>
</dbReference>
<dbReference type="SUPFAM" id="SSF51069">
    <property type="entry name" value="Carbonic anhydrase"/>
    <property type="match status" value="1"/>
</dbReference>
<dbReference type="InterPro" id="IPR001148">
    <property type="entry name" value="CA_dom"/>
</dbReference>
<dbReference type="GO" id="GO:0005737">
    <property type="term" value="C:cytoplasm"/>
    <property type="evidence" value="ECO:0007669"/>
    <property type="project" value="TreeGrafter"/>
</dbReference>
<keyword evidence="2" id="KW-0732">Signal</keyword>
<feature type="chain" id="PRO_5041967389" description="Alpha-carbonic anhydrase domain-containing protein" evidence="2">
    <location>
        <begin position="24"/>
        <end position="368"/>
    </location>
</feature>
<comment type="similarity">
    <text evidence="1">Belongs to the alpha-carbonic anhydrase family.</text>
</comment>
<feature type="domain" description="Alpha-carbonic anhydrase" evidence="3">
    <location>
        <begin position="120"/>
        <end position="368"/>
    </location>
</feature>
<reference evidence="4" key="1">
    <citation type="submission" date="2023-03" db="EMBL/GenBank/DDBJ databases">
        <title>Chromosome-level genomes of two armyworms, Mythimna separata and Mythimna loreyi, provide insights into the biosynthesis and reception of sex pheromones.</title>
        <authorList>
            <person name="Zhao H."/>
        </authorList>
    </citation>
    <scope>NUCLEOTIDE SEQUENCE</scope>
    <source>
        <strain evidence="4">BeijingLab</strain>
        <tissue evidence="4">Pupa</tissue>
    </source>
</reference>
<accession>A0AAD8DW73</accession>
<dbReference type="PROSITE" id="PS51144">
    <property type="entry name" value="ALPHA_CA_2"/>
    <property type="match status" value="1"/>
</dbReference>
<feature type="signal peptide" evidence="2">
    <location>
        <begin position="1"/>
        <end position="23"/>
    </location>
</feature>
<comment type="caution">
    <text evidence="4">The sequence shown here is derived from an EMBL/GenBank/DDBJ whole genome shotgun (WGS) entry which is preliminary data.</text>
</comment>
<dbReference type="SMART" id="SM01057">
    <property type="entry name" value="Carb_anhydrase"/>
    <property type="match status" value="1"/>
</dbReference>
<dbReference type="GO" id="GO:0004089">
    <property type="term" value="F:carbonate dehydratase activity"/>
    <property type="evidence" value="ECO:0007669"/>
    <property type="project" value="InterPro"/>
</dbReference>
<proteinExistence type="inferred from homology"/>
<dbReference type="Gene3D" id="3.10.200.10">
    <property type="entry name" value="Alpha carbonic anhydrase"/>
    <property type="match status" value="1"/>
</dbReference>
<keyword evidence="5" id="KW-1185">Reference proteome</keyword>
<dbReference type="PANTHER" id="PTHR18952">
    <property type="entry name" value="CARBONIC ANHYDRASE"/>
    <property type="match status" value="1"/>
</dbReference>
<protein>
    <recommendedName>
        <fullName evidence="3">Alpha-carbonic anhydrase domain-containing protein</fullName>
    </recommendedName>
</protein>
<dbReference type="PANTHER" id="PTHR18952:SF124">
    <property type="entry name" value="CARBONIC ANHYDRASE 7"/>
    <property type="match status" value="1"/>
</dbReference>
<sequence length="368" mass="42601">MFQKRIPKVTLCCLLIIHIPVSGYTGFHSQDQTSSRTNTLFDDADDIQRQLDNEARDRIKFGRPKTIWVFHFPTHFPDHNSVVETTEKQMRIRRHLRHNIKKNEEEEECEEDEECSFCKPPWEYSSQSQWSKKFPDCGGKSQSPVNLPVDGLIKPRGARPLLFQNHDVPAKSMTLMIDGIQMILFGEWKNENRPLIYGGAAHSRRYLFHSMVIHLPAEHTVGSLYFPLETQVYYVSAEYKDMKEALEATSDQQAVLAISTMFSYGNHTHKGLEDILVAAKKQGCRNGTLKGSPLSYFNPPFKEYACYQGSLPTPPCTESVLWLIRGRTMHITREVWESAQAFINENFESKPNFRMAQPLNDRRIYFFK</sequence>
<gene>
    <name evidence="4" type="ORF">PYW07_001819</name>
</gene>
<dbReference type="GO" id="GO:0008270">
    <property type="term" value="F:zinc ion binding"/>
    <property type="evidence" value="ECO:0007669"/>
    <property type="project" value="InterPro"/>
</dbReference>
<dbReference type="AlphaFoldDB" id="A0AAD8DW73"/>
<evidence type="ECO:0000259" key="3">
    <source>
        <dbReference type="PROSITE" id="PS51144"/>
    </source>
</evidence>
<dbReference type="Pfam" id="PF00194">
    <property type="entry name" value="Carb_anhydrase"/>
    <property type="match status" value="1"/>
</dbReference>
<dbReference type="InterPro" id="IPR023561">
    <property type="entry name" value="Carbonic_anhydrase_a-class"/>
</dbReference>